<dbReference type="InterPro" id="IPR050951">
    <property type="entry name" value="Retrovirus_Pol_polyprotein"/>
</dbReference>
<dbReference type="AlphaFoldDB" id="A0AA47MTU9"/>
<feature type="compositionally biased region" description="Basic and acidic residues" evidence="3">
    <location>
        <begin position="206"/>
        <end position="218"/>
    </location>
</feature>
<dbReference type="PANTHER" id="PTHR37984">
    <property type="entry name" value="PROTEIN CBG26694"/>
    <property type="match status" value="1"/>
</dbReference>
<feature type="compositionally biased region" description="Polar residues" evidence="3">
    <location>
        <begin position="609"/>
        <end position="638"/>
    </location>
</feature>
<dbReference type="GO" id="GO:0008270">
    <property type="term" value="F:zinc ion binding"/>
    <property type="evidence" value="ECO:0007669"/>
    <property type="project" value="UniProtKB-KW"/>
</dbReference>
<keyword evidence="1" id="KW-0378">Hydrolase</keyword>
<reference evidence="6" key="1">
    <citation type="journal article" date="2023" name="Front. Mar. Sci.">
        <title>A new Merluccius polli reference genome to investigate the effects of global change in West African waters.</title>
        <authorList>
            <person name="Mateo J.L."/>
            <person name="Blanco-Fernandez C."/>
            <person name="Garcia-Vazquez E."/>
            <person name="Machado-Schiaffino G."/>
        </authorList>
    </citation>
    <scope>NUCLEOTIDE SEQUENCE</scope>
    <source>
        <strain evidence="6">C29</strain>
        <tissue evidence="6">Fin</tissue>
    </source>
</reference>
<dbReference type="SUPFAM" id="SSF50630">
    <property type="entry name" value="Acid proteases"/>
    <property type="match status" value="1"/>
</dbReference>
<protein>
    <recommendedName>
        <fullName evidence="8">CCHC-type domain-containing protein</fullName>
    </recommendedName>
</protein>
<feature type="domain" description="CCHC-type" evidence="4">
    <location>
        <begin position="239"/>
        <end position="252"/>
    </location>
</feature>
<dbReference type="SUPFAM" id="SSF57756">
    <property type="entry name" value="Retrovirus zinc finger-like domains"/>
    <property type="match status" value="1"/>
</dbReference>
<dbReference type="GO" id="GO:0004519">
    <property type="term" value="F:endonuclease activity"/>
    <property type="evidence" value="ECO:0007669"/>
    <property type="project" value="UniProtKB-KW"/>
</dbReference>
<dbReference type="InterPro" id="IPR021109">
    <property type="entry name" value="Peptidase_aspartic_dom_sf"/>
</dbReference>
<dbReference type="InterPro" id="IPR036875">
    <property type="entry name" value="Znf_CCHC_sf"/>
</dbReference>
<dbReference type="PANTHER" id="PTHR37984:SF9">
    <property type="entry name" value="INTEGRASE CATALYTIC DOMAIN-CONTAINING PROTEIN"/>
    <property type="match status" value="1"/>
</dbReference>
<evidence type="ECO:0000259" key="5">
    <source>
        <dbReference type="PROSITE" id="PS50175"/>
    </source>
</evidence>
<feature type="compositionally biased region" description="Basic residues" evidence="3">
    <location>
        <begin position="190"/>
        <end position="202"/>
    </location>
</feature>
<gene>
    <name evidence="6" type="ORF">N1851_014140</name>
</gene>
<dbReference type="SMART" id="SM00343">
    <property type="entry name" value="ZnF_C2HC"/>
    <property type="match status" value="2"/>
</dbReference>
<dbReference type="EMBL" id="JAOPHQ010002568">
    <property type="protein sequence ID" value="KAK0146533.1"/>
    <property type="molecule type" value="Genomic_DNA"/>
</dbReference>
<dbReference type="Gene3D" id="2.40.70.10">
    <property type="entry name" value="Acid Proteases"/>
    <property type="match status" value="1"/>
</dbReference>
<dbReference type="Gene3D" id="4.10.60.10">
    <property type="entry name" value="Zinc finger, CCHC-type"/>
    <property type="match status" value="1"/>
</dbReference>
<proteinExistence type="predicted"/>
<dbReference type="GO" id="GO:0004190">
    <property type="term" value="F:aspartic-type endopeptidase activity"/>
    <property type="evidence" value="ECO:0007669"/>
    <property type="project" value="InterPro"/>
</dbReference>
<dbReference type="Proteomes" id="UP001174136">
    <property type="component" value="Unassembled WGS sequence"/>
</dbReference>
<evidence type="ECO:0000256" key="2">
    <source>
        <dbReference type="PROSITE-ProRule" id="PRU00047"/>
    </source>
</evidence>
<evidence type="ECO:0000256" key="3">
    <source>
        <dbReference type="SAM" id="MobiDB-lite"/>
    </source>
</evidence>
<organism evidence="6 7">
    <name type="scientific">Merluccius polli</name>
    <name type="common">Benguela hake</name>
    <name type="synonym">Merluccius cadenati</name>
    <dbReference type="NCBI Taxonomy" id="89951"/>
    <lineage>
        <taxon>Eukaryota</taxon>
        <taxon>Metazoa</taxon>
        <taxon>Chordata</taxon>
        <taxon>Craniata</taxon>
        <taxon>Vertebrata</taxon>
        <taxon>Euteleostomi</taxon>
        <taxon>Actinopterygii</taxon>
        <taxon>Neopterygii</taxon>
        <taxon>Teleostei</taxon>
        <taxon>Neoteleostei</taxon>
        <taxon>Acanthomorphata</taxon>
        <taxon>Zeiogadaria</taxon>
        <taxon>Gadariae</taxon>
        <taxon>Gadiformes</taxon>
        <taxon>Gadoidei</taxon>
        <taxon>Merlucciidae</taxon>
        <taxon>Merluccius</taxon>
    </lineage>
</organism>
<feature type="domain" description="Peptidase A2" evidence="5">
    <location>
        <begin position="297"/>
        <end position="375"/>
    </location>
</feature>
<feature type="region of interest" description="Disordered" evidence="3">
    <location>
        <begin position="177"/>
        <end position="220"/>
    </location>
</feature>
<dbReference type="PROSITE" id="PS50158">
    <property type="entry name" value="ZF_CCHC"/>
    <property type="match status" value="1"/>
</dbReference>
<evidence type="ECO:0008006" key="8">
    <source>
        <dbReference type="Google" id="ProtNLM"/>
    </source>
</evidence>
<keyword evidence="2" id="KW-0863">Zinc-finger</keyword>
<evidence type="ECO:0000259" key="4">
    <source>
        <dbReference type="PROSITE" id="PS50158"/>
    </source>
</evidence>
<feature type="region of interest" description="Disordered" evidence="3">
    <location>
        <begin position="590"/>
        <end position="649"/>
    </location>
</feature>
<dbReference type="GO" id="GO:0003676">
    <property type="term" value="F:nucleic acid binding"/>
    <property type="evidence" value="ECO:0007669"/>
    <property type="project" value="InterPro"/>
</dbReference>
<dbReference type="GO" id="GO:0006508">
    <property type="term" value="P:proteolysis"/>
    <property type="evidence" value="ECO:0007669"/>
    <property type="project" value="InterPro"/>
</dbReference>
<dbReference type="GO" id="GO:0016779">
    <property type="term" value="F:nucleotidyltransferase activity"/>
    <property type="evidence" value="ECO:0007669"/>
    <property type="project" value="UniProtKB-KW"/>
</dbReference>
<sequence>MAKFNPPENFNFERPSDWQTWRQRFARYRSATKLDKEDGAVQVSTLIYAMGMEAENVFKSFAFVGAEDNDKYDDVLAKFDNYFVPKKNTIHERACFYQRVQQPGEMAESFIRALYELSETCDFGVIKNEHIRDRLVVGIRDKGLSRRLQLMSDLTLETAVQMVRQAEDVAQQISQQERQAAAHVQEVTHRRPSKRGGRHPARGRGGGREQEHSDDSKCRKCGKERHKFTAKCPALDSECRKCGKKGHWARQCFSKAVREVTNSPNTDDSFYLGAVTKADQSGAERWTEQINIGNTPVRFKIDTGADVTVMNLQTFESLKPERKLLTYSGPIDSPGGALHIMGQFTASSLHKQKKYIFSVVVARGPTVSNLLGRETAVEMGLRLLMRLMRFNAKAEYAPGKTLVIADALSRSPIDDKDSTTETVVTCYVNAVCHSWPVSQHKLDKIRSATQDDGQLQSVLRLIKNGWPERISSVTNSAKEYFALLMGRKIRTTLPSLKRNLVPKWPDRALIRHRDAEAKRQQAFYFNKRHGVRDLPQLRPGDQVLLKLDEDKTWKGPASVIRESGTQRSYLVTSPKGGEVRRNRRHMQVVPPATPAKTETMKETTEPLGTESQGSGQRLSENDDPTSTTPEGLTVTRSGRVSKPVMRMDV</sequence>
<evidence type="ECO:0000256" key="1">
    <source>
        <dbReference type="ARBA" id="ARBA00022801"/>
    </source>
</evidence>
<evidence type="ECO:0000313" key="6">
    <source>
        <dbReference type="EMBL" id="KAK0146533.1"/>
    </source>
</evidence>
<evidence type="ECO:0000313" key="7">
    <source>
        <dbReference type="Proteomes" id="UP001174136"/>
    </source>
</evidence>
<keyword evidence="7" id="KW-1185">Reference proteome</keyword>
<keyword evidence="2" id="KW-0862">Zinc</keyword>
<dbReference type="Pfam" id="PF00098">
    <property type="entry name" value="zf-CCHC"/>
    <property type="match status" value="1"/>
</dbReference>
<keyword evidence="2" id="KW-0479">Metal-binding</keyword>
<dbReference type="PROSITE" id="PS50175">
    <property type="entry name" value="ASP_PROT_RETROV"/>
    <property type="match status" value="1"/>
</dbReference>
<accession>A0AA47MTU9</accession>
<dbReference type="InterPro" id="IPR001995">
    <property type="entry name" value="Peptidase_A2_cat"/>
</dbReference>
<dbReference type="InterPro" id="IPR001878">
    <property type="entry name" value="Znf_CCHC"/>
</dbReference>
<comment type="caution">
    <text evidence="6">The sequence shown here is derived from an EMBL/GenBank/DDBJ whole genome shotgun (WGS) entry which is preliminary data.</text>
</comment>
<dbReference type="Pfam" id="PF13650">
    <property type="entry name" value="Asp_protease_2"/>
    <property type="match status" value="1"/>
</dbReference>
<name>A0AA47MTU9_MERPO</name>